<feature type="binding site" evidence="3">
    <location>
        <position position="54"/>
    </location>
    <ligand>
        <name>GTP</name>
        <dbReference type="ChEBI" id="CHEBI:37565"/>
    </ligand>
</feature>
<keyword evidence="1 3" id="KW-0547">Nucleotide-binding</keyword>
<dbReference type="SUPFAM" id="SSF52540">
    <property type="entry name" value="P-loop containing nucleoside triphosphate hydrolases"/>
    <property type="match status" value="1"/>
</dbReference>
<dbReference type="PANTHER" id="PTHR11711">
    <property type="entry name" value="ADP RIBOSYLATION FACTOR-RELATED"/>
    <property type="match status" value="1"/>
</dbReference>
<keyword evidence="4" id="KW-0479">Metal-binding</keyword>
<organism evidence="7">
    <name type="scientific">Tetraodon nigroviridis</name>
    <name type="common">Spotted green pufferfish</name>
    <name type="synonym">Chelonodon nigroviridis</name>
    <dbReference type="NCBI Taxonomy" id="99883"/>
    <lineage>
        <taxon>Eukaryota</taxon>
        <taxon>Metazoa</taxon>
        <taxon>Chordata</taxon>
        <taxon>Craniata</taxon>
        <taxon>Vertebrata</taxon>
        <taxon>Euteleostomi</taxon>
        <taxon>Actinopterygii</taxon>
        <taxon>Neopterygii</taxon>
        <taxon>Teleostei</taxon>
        <taxon>Neoteleostei</taxon>
        <taxon>Acanthomorphata</taxon>
        <taxon>Eupercaria</taxon>
        <taxon>Tetraodontiformes</taxon>
        <taxon>Tetradontoidea</taxon>
        <taxon>Tetraodontidae</taxon>
        <taxon>Tetraodon</taxon>
    </lineage>
</organism>
<dbReference type="EMBL" id="CAAE01007413">
    <property type="protein sequence ID" value="CAF90198.1"/>
    <property type="molecule type" value="Genomic_DNA"/>
</dbReference>
<feature type="binding site" evidence="3">
    <location>
        <begin position="8"/>
        <end position="15"/>
    </location>
    <ligand>
        <name>GTP</name>
        <dbReference type="ChEBI" id="CHEBI:37565"/>
    </ligand>
</feature>
<proteinExistence type="inferred from homology"/>
<dbReference type="PROSITE" id="PS51417">
    <property type="entry name" value="ARF"/>
    <property type="match status" value="1"/>
</dbReference>
<feature type="binding site" evidence="4">
    <location>
        <position position="15"/>
    </location>
    <ligand>
        <name>Mg(2+)</name>
        <dbReference type="ChEBI" id="CHEBI:18420"/>
    </ligand>
</feature>
<dbReference type="Gene3D" id="3.40.50.300">
    <property type="entry name" value="P-loop containing nucleotide triphosphate hydrolases"/>
    <property type="match status" value="1"/>
</dbReference>
<dbReference type="PRINTS" id="PR00328">
    <property type="entry name" value="SAR1GTPBP"/>
</dbReference>
<feature type="non-terminal residue" evidence="7">
    <location>
        <position position="1"/>
    </location>
</feature>
<name>Q4TA84_TETNG</name>
<evidence type="ECO:0000313" key="7">
    <source>
        <dbReference type="EMBL" id="CAF90198.1"/>
    </source>
</evidence>
<comment type="similarity">
    <text evidence="5">Belongs to the small GTPase superfamily. Arf family.</text>
</comment>
<dbReference type="AlphaFoldDB" id="Q4TA84"/>
<dbReference type="Pfam" id="PF00025">
    <property type="entry name" value="Arf"/>
    <property type="match status" value="1"/>
</dbReference>
<dbReference type="InterPro" id="IPR006689">
    <property type="entry name" value="Small_GTPase_ARF/SAR"/>
</dbReference>
<comment type="caution">
    <text evidence="7">The sequence shown here is derived from an EMBL/GenBank/DDBJ whole genome shotgun (WGS) entry which is preliminary data.</text>
</comment>
<dbReference type="NCBIfam" id="TIGR00231">
    <property type="entry name" value="small_GTP"/>
    <property type="match status" value="1"/>
</dbReference>
<reference evidence="7" key="1">
    <citation type="journal article" date="2004" name="Nature">
        <title>Genome duplication in the teleost fish Tetraodon nigroviridis reveals the early vertebrate proto-karyotype.</title>
        <authorList>
            <person name="Jaillon O."/>
            <person name="Aury J.-M."/>
            <person name="Brunet F."/>
            <person name="Petit J.-L."/>
            <person name="Stange-Thomann N."/>
            <person name="Mauceli E."/>
            <person name="Bouneau L."/>
            <person name="Fischer C."/>
            <person name="Ozouf-Costaz C."/>
            <person name="Bernot A."/>
            <person name="Nicaud S."/>
            <person name="Jaffe D."/>
            <person name="Fisher S."/>
            <person name="Lutfalla G."/>
            <person name="Dossat C."/>
            <person name="Segurens B."/>
            <person name="Dasilva C."/>
            <person name="Salanoubat M."/>
            <person name="Levy M."/>
            <person name="Boudet N."/>
            <person name="Castellano S."/>
            <person name="Anthouard V."/>
            <person name="Jubin C."/>
            <person name="Castelli V."/>
            <person name="Katinka M."/>
            <person name="Vacherie B."/>
            <person name="Biemont C."/>
            <person name="Skalli Z."/>
            <person name="Cattolico L."/>
            <person name="Poulain J."/>
            <person name="De Berardinis V."/>
            <person name="Cruaud C."/>
            <person name="Duprat S."/>
            <person name="Brottier P."/>
            <person name="Coutanceau J.-P."/>
            <person name="Gouzy J."/>
            <person name="Parra G."/>
            <person name="Lardier G."/>
            <person name="Chapple C."/>
            <person name="McKernan K.J."/>
            <person name="McEwan P."/>
            <person name="Bosak S."/>
            <person name="Kellis M."/>
            <person name="Volff J.-N."/>
            <person name="Guigo R."/>
            <person name="Zody M.C."/>
            <person name="Mesirov J."/>
            <person name="Lindblad-Toh K."/>
            <person name="Birren B."/>
            <person name="Nusbaum C."/>
            <person name="Kahn D."/>
            <person name="Robinson-Rechavi M."/>
            <person name="Laudet V."/>
            <person name="Schachter V."/>
            <person name="Quetier F."/>
            <person name="Saurin W."/>
            <person name="Scarpelli C."/>
            <person name="Wincker P."/>
            <person name="Lander E.S."/>
            <person name="Weissenbach J."/>
            <person name="Roest Crollius H."/>
        </authorList>
    </citation>
    <scope>NUCLEOTIDE SEQUENCE [LARGE SCALE GENOMIC DNA]</scope>
</reference>
<keyword evidence="4" id="KW-0460">Magnesium</keyword>
<dbReference type="InterPro" id="IPR024156">
    <property type="entry name" value="Small_GTPase_ARF"/>
</dbReference>
<dbReference type="InterPro" id="IPR005225">
    <property type="entry name" value="Small_GTP-bd"/>
</dbReference>
<protein>
    <submittedName>
        <fullName evidence="7">(spotted green pufferfish) hypothetical protein</fullName>
    </submittedName>
</protein>
<keyword evidence="2 3" id="KW-0342">GTP-binding</keyword>
<dbReference type="GO" id="GO:0005525">
    <property type="term" value="F:GTP binding"/>
    <property type="evidence" value="ECO:0007669"/>
    <property type="project" value="UniProtKB-KW"/>
</dbReference>
<feature type="binding site" evidence="4">
    <location>
        <position position="32"/>
    </location>
    <ligand>
        <name>Mg(2+)</name>
        <dbReference type="ChEBI" id="CHEBI:18420"/>
    </ligand>
</feature>
<dbReference type="GO" id="GO:0003924">
    <property type="term" value="F:GTPase activity"/>
    <property type="evidence" value="ECO:0007669"/>
    <property type="project" value="InterPro"/>
</dbReference>
<accession>Q4TA84</accession>
<evidence type="ECO:0000256" key="3">
    <source>
        <dbReference type="PIRSR" id="PIRSR606689-1"/>
    </source>
</evidence>
<dbReference type="GO" id="GO:0046872">
    <property type="term" value="F:metal ion binding"/>
    <property type="evidence" value="ECO:0007669"/>
    <property type="project" value="UniProtKB-KW"/>
</dbReference>
<sequence>EHKVVIVGLDNAGKTTVLYQFLTKEAVQTSPTIGSNVEQITVRKTHFLVWDIGGQESLRASWYSYYCNTEVPKHIRAVFVKEKRSPAVLSHLHLSDCHPGGGQHRPRTPQPDQRGAPPNALARGPPEGGHSGFGQQTGCERFHDGGGDFAVSHARHHHDTLMACPSLLRTDRRRVRRTHASHASHTSHTLLHPLTLALSSLCLQSTCQSGLDEGPGGCKLELSCSNTNLPHNQTNLSWYRWDIDSVWGQILCNRLSHHGRN</sequence>
<dbReference type="InterPro" id="IPR027417">
    <property type="entry name" value="P-loop_NTPase"/>
</dbReference>
<dbReference type="KEGG" id="tng:GSTEN00004326G001"/>
<evidence type="ECO:0000256" key="1">
    <source>
        <dbReference type="ARBA" id="ARBA00022741"/>
    </source>
</evidence>
<reference evidence="7" key="2">
    <citation type="submission" date="2004-02" db="EMBL/GenBank/DDBJ databases">
        <authorList>
            <consortium name="Genoscope"/>
            <consortium name="Whitehead Institute Centre for Genome Research"/>
        </authorList>
    </citation>
    <scope>NUCLEOTIDE SEQUENCE</scope>
</reference>
<dbReference type="SMART" id="SM00177">
    <property type="entry name" value="ARF"/>
    <property type="match status" value="1"/>
</dbReference>
<evidence type="ECO:0000256" key="5">
    <source>
        <dbReference type="RuleBase" id="RU003925"/>
    </source>
</evidence>
<evidence type="ECO:0000256" key="6">
    <source>
        <dbReference type="SAM" id="MobiDB-lite"/>
    </source>
</evidence>
<evidence type="ECO:0000256" key="2">
    <source>
        <dbReference type="ARBA" id="ARBA00023134"/>
    </source>
</evidence>
<gene>
    <name evidence="7" type="ORF">GSTENG00004326001</name>
</gene>
<evidence type="ECO:0000256" key="4">
    <source>
        <dbReference type="PIRSR" id="PIRSR606689-2"/>
    </source>
</evidence>
<feature type="region of interest" description="Disordered" evidence="6">
    <location>
        <begin position="92"/>
        <end position="137"/>
    </location>
</feature>